<dbReference type="Proteomes" id="UP001055115">
    <property type="component" value="Unassembled WGS sequence"/>
</dbReference>
<feature type="domain" description="Rhodopsin" evidence="7">
    <location>
        <begin position="43"/>
        <end position="102"/>
    </location>
</feature>
<dbReference type="InterPro" id="IPR049326">
    <property type="entry name" value="Rhodopsin_dom_fungi"/>
</dbReference>
<gene>
    <name evidence="8" type="ORF">ColSpa_10523</name>
</gene>
<keyword evidence="3" id="KW-1133">Transmembrane helix</keyword>
<evidence type="ECO:0000313" key="9">
    <source>
        <dbReference type="Proteomes" id="UP001055115"/>
    </source>
</evidence>
<reference evidence="8 9" key="1">
    <citation type="submission" date="2022-03" db="EMBL/GenBank/DDBJ databases">
        <title>Genome data of Colletotrichum spp.</title>
        <authorList>
            <person name="Utami Y.D."/>
            <person name="Hiruma K."/>
        </authorList>
    </citation>
    <scope>NUCLEOTIDE SEQUENCE [LARGE SCALE GENOMIC DNA]</scope>
    <source>
        <strain evidence="8 9">MAFF 239500</strain>
    </source>
</reference>
<proteinExistence type="inferred from homology"/>
<dbReference type="PANTHER" id="PTHR33048">
    <property type="entry name" value="PTH11-LIKE INTEGRAL MEMBRANE PROTEIN (AFU_ORTHOLOGUE AFUA_5G11245)"/>
    <property type="match status" value="1"/>
</dbReference>
<keyword evidence="2" id="KW-0812">Transmembrane</keyword>
<keyword evidence="6" id="KW-0732">Signal</keyword>
<dbReference type="RefSeq" id="XP_049132692.1">
    <property type="nucleotide sequence ID" value="XM_049276735.1"/>
</dbReference>
<evidence type="ECO:0000313" key="8">
    <source>
        <dbReference type="EMBL" id="GKT50342.1"/>
    </source>
</evidence>
<feature type="signal peptide" evidence="6">
    <location>
        <begin position="1"/>
        <end position="17"/>
    </location>
</feature>
<evidence type="ECO:0000256" key="5">
    <source>
        <dbReference type="ARBA" id="ARBA00038359"/>
    </source>
</evidence>
<evidence type="ECO:0000256" key="4">
    <source>
        <dbReference type="ARBA" id="ARBA00023136"/>
    </source>
</evidence>
<evidence type="ECO:0000256" key="6">
    <source>
        <dbReference type="SAM" id="SignalP"/>
    </source>
</evidence>
<dbReference type="AlphaFoldDB" id="A0AA37UR95"/>
<protein>
    <recommendedName>
        <fullName evidence="7">Rhodopsin domain-containing protein</fullName>
    </recommendedName>
</protein>
<keyword evidence="4" id="KW-0472">Membrane</keyword>
<feature type="chain" id="PRO_5041356212" description="Rhodopsin domain-containing protein" evidence="6">
    <location>
        <begin position="18"/>
        <end position="103"/>
    </location>
</feature>
<evidence type="ECO:0000256" key="1">
    <source>
        <dbReference type="ARBA" id="ARBA00004141"/>
    </source>
</evidence>
<comment type="subcellular location">
    <subcellularLocation>
        <location evidence="1">Membrane</location>
        <topology evidence="1">Multi-pass membrane protein</topology>
    </subcellularLocation>
</comment>
<dbReference type="InterPro" id="IPR052337">
    <property type="entry name" value="SAT4-like"/>
</dbReference>
<dbReference type="PANTHER" id="PTHR33048:SF143">
    <property type="entry name" value="EXTRACELLULAR MEMBRANE PROTEIN CFEM DOMAIN-CONTAINING PROTEIN-RELATED"/>
    <property type="match status" value="1"/>
</dbReference>
<sequence length="103" mass="11661">MFVLAALFLACRVVGKAMRLAKWGADDSLVVLGFPTWLIWEGWRDKEPRGVVLDLNKMGIVHSSMNIALEVWMLLLPLTQLYKLNLKMKKKLGVIAMFSMGIL</sequence>
<keyword evidence="9" id="KW-1185">Reference proteome</keyword>
<dbReference type="GeneID" id="73331325"/>
<accession>A0AA37UR95</accession>
<comment type="similarity">
    <text evidence="5">Belongs to the SAT4 family.</text>
</comment>
<dbReference type="GO" id="GO:0016020">
    <property type="term" value="C:membrane"/>
    <property type="evidence" value="ECO:0007669"/>
    <property type="project" value="UniProtKB-SubCell"/>
</dbReference>
<evidence type="ECO:0000256" key="3">
    <source>
        <dbReference type="ARBA" id="ARBA00022989"/>
    </source>
</evidence>
<evidence type="ECO:0000259" key="7">
    <source>
        <dbReference type="Pfam" id="PF20684"/>
    </source>
</evidence>
<dbReference type="Pfam" id="PF20684">
    <property type="entry name" value="Fung_rhodopsin"/>
    <property type="match status" value="1"/>
</dbReference>
<comment type="caution">
    <text evidence="8">The sequence shown here is derived from an EMBL/GenBank/DDBJ whole genome shotgun (WGS) entry which is preliminary data.</text>
</comment>
<dbReference type="EMBL" id="BQXU01000036">
    <property type="protein sequence ID" value="GKT50342.1"/>
    <property type="molecule type" value="Genomic_DNA"/>
</dbReference>
<evidence type="ECO:0000256" key="2">
    <source>
        <dbReference type="ARBA" id="ARBA00022692"/>
    </source>
</evidence>
<name>A0AA37UR95_9PEZI</name>
<organism evidence="8 9">
    <name type="scientific">Colletotrichum spaethianum</name>
    <dbReference type="NCBI Taxonomy" id="700344"/>
    <lineage>
        <taxon>Eukaryota</taxon>
        <taxon>Fungi</taxon>
        <taxon>Dikarya</taxon>
        <taxon>Ascomycota</taxon>
        <taxon>Pezizomycotina</taxon>
        <taxon>Sordariomycetes</taxon>
        <taxon>Hypocreomycetidae</taxon>
        <taxon>Glomerellales</taxon>
        <taxon>Glomerellaceae</taxon>
        <taxon>Colletotrichum</taxon>
        <taxon>Colletotrichum spaethianum species complex</taxon>
    </lineage>
</organism>